<dbReference type="GO" id="GO:0004553">
    <property type="term" value="F:hydrolase activity, hydrolyzing O-glycosyl compounds"/>
    <property type="evidence" value="ECO:0007669"/>
    <property type="project" value="InterPro"/>
</dbReference>
<keyword evidence="3" id="KW-1185">Reference proteome</keyword>
<name>A0A920CYX1_9BACL</name>
<gene>
    <name evidence="2" type="ORF">J40TS1_39480</name>
</gene>
<dbReference type="Pfam" id="PF06452">
    <property type="entry name" value="CBM9_1"/>
    <property type="match status" value="1"/>
</dbReference>
<dbReference type="CDD" id="cd09620">
    <property type="entry name" value="CBM9_like_3"/>
    <property type="match status" value="1"/>
</dbReference>
<dbReference type="Gene3D" id="2.60.40.1190">
    <property type="match status" value="1"/>
</dbReference>
<feature type="domain" description="Carbohydrate-binding" evidence="1">
    <location>
        <begin position="24"/>
        <end position="207"/>
    </location>
</feature>
<dbReference type="GO" id="GO:0016052">
    <property type="term" value="P:carbohydrate catabolic process"/>
    <property type="evidence" value="ECO:0007669"/>
    <property type="project" value="InterPro"/>
</dbReference>
<dbReference type="SUPFAM" id="SSF49344">
    <property type="entry name" value="CBD9-like"/>
    <property type="match status" value="1"/>
</dbReference>
<evidence type="ECO:0000259" key="1">
    <source>
        <dbReference type="Pfam" id="PF06452"/>
    </source>
</evidence>
<proteinExistence type="predicted"/>
<dbReference type="AlphaFoldDB" id="A0A920CYX1"/>
<evidence type="ECO:0000313" key="3">
    <source>
        <dbReference type="Proteomes" id="UP000683139"/>
    </source>
</evidence>
<protein>
    <recommendedName>
        <fullName evidence="1">Carbohydrate-binding domain-containing protein</fullName>
    </recommendedName>
</protein>
<dbReference type="GO" id="GO:0030246">
    <property type="term" value="F:carbohydrate binding"/>
    <property type="evidence" value="ECO:0007669"/>
    <property type="project" value="InterPro"/>
</dbReference>
<dbReference type="Proteomes" id="UP000683139">
    <property type="component" value="Unassembled WGS sequence"/>
</dbReference>
<dbReference type="InterPro" id="IPR010502">
    <property type="entry name" value="Carb-bd_dom_fam9"/>
</dbReference>
<accession>A0A920CYX1</accession>
<organism evidence="2 3">
    <name type="scientific">Paenibacillus montaniterrae</name>
    <dbReference type="NCBI Taxonomy" id="429341"/>
    <lineage>
        <taxon>Bacteria</taxon>
        <taxon>Bacillati</taxon>
        <taxon>Bacillota</taxon>
        <taxon>Bacilli</taxon>
        <taxon>Bacillales</taxon>
        <taxon>Paenibacillaceae</taxon>
        <taxon>Paenibacillus</taxon>
    </lineage>
</organism>
<dbReference type="EMBL" id="BOSE01000008">
    <property type="protein sequence ID" value="GIP18306.1"/>
    <property type="molecule type" value="Genomic_DNA"/>
</dbReference>
<comment type="caution">
    <text evidence="2">The sequence shown here is derived from an EMBL/GenBank/DDBJ whole genome shotgun (WGS) entry which is preliminary data.</text>
</comment>
<reference evidence="2" key="1">
    <citation type="submission" date="2021-03" db="EMBL/GenBank/DDBJ databases">
        <title>Antimicrobial resistance genes in bacteria isolated from Japanese honey, and their potential for conferring macrolide and lincosamide resistance in the American foulbrood pathogen Paenibacillus larvae.</title>
        <authorList>
            <person name="Okamoto M."/>
            <person name="Kumagai M."/>
            <person name="Kanamori H."/>
            <person name="Takamatsu D."/>
        </authorList>
    </citation>
    <scope>NUCLEOTIDE SEQUENCE</scope>
    <source>
        <strain evidence="2">J40TS1</strain>
    </source>
</reference>
<sequence>MPPMYECPHVLFSDEQQLIDHIQWEHCPSVQLVDTVTGLAPKEQTEVKACWSSEALYIRFECTDHYVKSDYTKRDDPLYEQDVIEVFIDLAGDGKQYIELEVSPHNVVFDAKITGAQGKSHIVVDTAWDIEGLYTAVKPFEHSQQPGNIYLLKLPTAALGKTARAGDAWRINFYRIDQDESGQRQFQAWSPTGEVNYHKPNLFGTLLFR</sequence>
<evidence type="ECO:0000313" key="2">
    <source>
        <dbReference type="EMBL" id="GIP18306.1"/>
    </source>
</evidence>